<reference evidence="1 2" key="1">
    <citation type="submission" date="2024-10" db="EMBL/GenBank/DDBJ databases">
        <title>The Natural Products Discovery Center: Release of the First 8490 Sequenced Strains for Exploring Actinobacteria Biosynthetic Diversity.</title>
        <authorList>
            <person name="Kalkreuter E."/>
            <person name="Kautsar S.A."/>
            <person name="Yang D."/>
            <person name="Bader C.D."/>
            <person name="Teijaro C.N."/>
            <person name="Fluegel L."/>
            <person name="Davis C.M."/>
            <person name="Simpson J.R."/>
            <person name="Lauterbach L."/>
            <person name="Steele A.D."/>
            <person name="Gui C."/>
            <person name="Meng S."/>
            <person name="Li G."/>
            <person name="Viehrig K."/>
            <person name="Ye F."/>
            <person name="Su P."/>
            <person name="Kiefer A.F."/>
            <person name="Nichols A."/>
            <person name="Cepeda A.J."/>
            <person name="Yan W."/>
            <person name="Fan B."/>
            <person name="Jiang Y."/>
            <person name="Adhikari A."/>
            <person name="Zheng C.-J."/>
            <person name="Schuster L."/>
            <person name="Cowan T.M."/>
            <person name="Smanski M.J."/>
            <person name="Chevrette M.G."/>
            <person name="De Carvalho L.P.S."/>
            <person name="Shen B."/>
        </authorList>
    </citation>
    <scope>NUCLEOTIDE SEQUENCE [LARGE SCALE GENOMIC DNA]</scope>
    <source>
        <strain evidence="1 2">NPDC004119</strain>
    </source>
</reference>
<sequence>MICTTFALVATATIRSDVDAVAVSASPGAYGWADEVAEVETLPLQNHICDNALLAVAA</sequence>
<evidence type="ECO:0000313" key="2">
    <source>
        <dbReference type="Proteomes" id="UP001601442"/>
    </source>
</evidence>
<protein>
    <submittedName>
        <fullName evidence="1">Uncharacterized protein</fullName>
    </submittedName>
</protein>
<accession>A0ABW6NZ87</accession>
<keyword evidence="2" id="KW-1185">Reference proteome</keyword>
<dbReference type="Proteomes" id="UP001601442">
    <property type="component" value="Unassembled WGS sequence"/>
</dbReference>
<organism evidence="1 2">
    <name type="scientific">Nocardia aobensis</name>
    <dbReference type="NCBI Taxonomy" id="257277"/>
    <lineage>
        <taxon>Bacteria</taxon>
        <taxon>Bacillati</taxon>
        <taxon>Actinomycetota</taxon>
        <taxon>Actinomycetes</taxon>
        <taxon>Mycobacteriales</taxon>
        <taxon>Nocardiaceae</taxon>
        <taxon>Nocardia</taxon>
    </lineage>
</organism>
<name>A0ABW6NZ87_9NOCA</name>
<dbReference type="EMBL" id="JBIAMT010000002">
    <property type="protein sequence ID" value="MFF0496438.1"/>
    <property type="molecule type" value="Genomic_DNA"/>
</dbReference>
<evidence type="ECO:0000313" key="1">
    <source>
        <dbReference type="EMBL" id="MFF0496438.1"/>
    </source>
</evidence>
<comment type="caution">
    <text evidence="1">The sequence shown here is derived from an EMBL/GenBank/DDBJ whole genome shotgun (WGS) entry which is preliminary data.</text>
</comment>
<dbReference type="RefSeq" id="WP_387391725.1">
    <property type="nucleotide sequence ID" value="NZ_JBIAMT010000002.1"/>
</dbReference>
<proteinExistence type="predicted"/>
<gene>
    <name evidence="1" type="ORF">ACFYU5_08550</name>
</gene>